<dbReference type="SUPFAM" id="SSF51395">
    <property type="entry name" value="FMN-linked oxidoreductases"/>
    <property type="match status" value="1"/>
</dbReference>
<dbReference type="EMBL" id="QEAP01000093">
    <property type="protein sequence ID" value="TPX75143.1"/>
    <property type="molecule type" value="Genomic_DNA"/>
</dbReference>
<evidence type="ECO:0000256" key="4">
    <source>
        <dbReference type="SAM" id="MobiDB-lite"/>
    </source>
</evidence>
<accession>A0A507FFY8</accession>
<comment type="cofactor">
    <cofactor evidence="1">
        <name>FMN</name>
        <dbReference type="ChEBI" id="CHEBI:58210"/>
    </cofactor>
</comment>
<dbReference type="AlphaFoldDB" id="A0A507FFY8"/>
<dbReference type="PANTHER" id="PTHR22893:SF91">
    <property type="entry name" value="NADPH DEHYDROGENASE 2-RELATED"/>
    <property type="match status" value="1"/>
</dbReference>
<evidence type="ECO:0000259" key="5">
    <source>
        <dbReference type="Pfam" id="PF00724"/>
    </source>
</evidence>
<dbReference type="GO" id="GO:0016628">
    <property type="term" value="F:oxidoreductase activity, acting on the CH-CH group of donors, NAD or NADP as acceptor"/>
    <property type="evidence" value="ECO:0007669"/>
    <property type="project" value="UniProtKB-ARBA"/>
</dbReference>
<comment type="caution">
    <text evidence="6">The sequence shown here is derived from an EMBL/GenBank/DDBJ whole genome shotgun (WGS) entry which is preliminary data.</text>
</comment>
<proteinExistence type="inferred from homology"/>
<dbReference type="InterPro" id="IPR045247">
    <property type="entry name" value="Oye-like"/>
</dbReference>
<dbReference type="FunFam" id="3.20.20.70:FF:000059">
    <property type="entry name" value="N-ethylmaleimide reductase, FMN-linked"/>
    <property type="match status" value="1"/>
</dbReference>
<sequence>MSTSTAFSPLQLGRFTLKHRIALAPLTRCRADKDGQIPNALMAEYYGQRASDGGLLITEATPILPVTRFADTVPCIYTPEQVEAWKPVTEAVHAKNGVIFMQLWHIGFHCHPRYDPDQRNAPPSSSVYEREGRPTSRELSVDELKEYVKAYATAAKNAIAAGFDGVEIHGANSYLLDQFLSDKVNTRTDEYGGSIENRSRFPLEVVEAVIAAIGADRTGIRFSPWALEPSDPVAQWSYVLERLNPLNLAYVHLVEPGRPADFKDLTPFREVYKGVLIYAGGYEADTAKESIASGRCDLVAFGRWFISNPDLPARIQNDWKLTPYDRSTFYAAEDPVRGYTDYPNFEE</sequence>
<keyword evidence="7" id="KW-1185">Reference proteome</keyword>
<protein>
    <recommendedName>
        <fullName evidence="5">NADH:flavin oxidoreductase/NADH oxidase N-terminal domain-containing protein</fullName>
    </recommendedName>
</protein>
<dbReference type="InterPro" id="IPR013785">
    <property type="entry name" value="Aldolase_TIM"/>
</dbReference>
<name>A0A507FFY8_9FUNG</name>
<feature type="region of interest" description="Disordered" evidence="4">
    <location>
        <begin position="115"/>
        <end position="135"/>
    </location>
</feature>
<dbReference type="Proteomes" id="UP000320333">
    <property type="component" value="Unassembled WGS sequence"/>
</dbReference>
<keyword evidence="3" id="KW-0560">Oxidoreductase</keyword>
<evidence type="ECO:0000256" key="2">
    <source>
        <dbReference type="ARBA" id="ARBA00005979"/>
    </source>
</evidence>
<dbReference type="Pfam" id="PF00724">
    <property type="entry name" value="Oxidored_FMN"/>
    <property type="match status" value="1"/>
</dbReference>
<dbReference type="CDD" id="cd02933">
    <property type="entry name" value="OYE_like_FMN"/>
    <property type="match status" value="1"/>
</dbReference>
<evidence type="ECO:0000313" key="6">
    <source>
        <dbReference type="EMBL" id="TPX75143.1"/>
    </source>
</evidence>
<evidence type="ECO:0000256" key="1">
    <source>
        <dbReference type="ARBA" id="ARBA00001917"/>
    </source>
</evidence>
<feature type="domain" description="NADH:flavin oxidoreductase/NADH oxidase N-terminal" evidence="5">
    <location>
        <begin position="7"/>
        <end position="318"/>
    </location>
</feature>
<reference evidence="6 7" key="1">
    <citation type="journal article" date="2019" name="Sci. Rep.">
        <title>Comparative genomics of chytrid fungi reveal insights into the obligate biotrophic and pathogenic lifestyle of Synchytrium endobioticum.</title>
        <authorList>
            <person name="van de Vossenberg B.T.L.H."/>
            <person name="Warris S."/>
            <person name="Nguyen H.D.T."/>
            <person name="van Gent-Pelzer M.P.E."/>
            <person name="Joly D.L."/>
            <person name="van de Geest H.C."/>
            <person name="Bonants P.J.M."/>
            <person name="Smith D.S."/>
            <person name="Levesque C.A."/>
            <person name="van der Lee T.A.J."/>
        </authorList>
    </citation>
    <scope>NUCLEOTIDE SEQUENCE [LARGE SCALE GENOMIC DNA]</scope>
    <source>
        <strain evidence="6 7">CBS 675.73</strain>
    </source>
</reference>
<comment type="similarity">
    <text evidence="2">Belongs to the NADH:flavin oxidoreductase/NADH oxidase family.</text>
</comment>
<dbReference type="OrthoDB" id="276546at2759"/>
<dbReference type="InterPro" id="IPR001155">
    <property type="entry name" value="OxRdtase_FMN_N"/>
</dbReference>
<dbReference type="Gene3D" id="3.20.20.70">
    <property type="entry name" value="Aldolase class I"/>
    <property type="match status" value="1"/>
</dbReference>
<evidence type="ECO:0000256" key="3">
    <source>
        <dbReference type="ARBA" id="ARBA00023002"/>
    </source>
</evidence>
<organism evidence="6 7">
    <name type="scientific">Chytriomyces confervae</name>
    <dbReference type="NCBI Taxonomy" id="246404"/>
    <lineage>
        <taxon>Eukaryota</taxon>
        <taxon>Fungi</taxon>
        <taxon>Fungi incertae sedis</taxon>
        <taxon>Chytridiomycota</taxon>
        <taxon>Chytridiomycota incertae sedis</taxon>
        <taxon>Chytridiomycetes</taxon>
        <taxon>Chytridiales</taxon>
        <taxon>Chytriomycetaceae</taxon>
        <taxon>Chytriomyces</taxon>
    </lineage>
</organism>
<dbReference type="GO" id="GO:0010181">
    <property type="term" value="F:FMN binding"/>
    <property type="evidence" value="ECO:0007669"/>
    <property type="project" value="InterPro"/>
</dbReference>
<dbReference type="STRING" id="246404.A0A507FFY8"/>
<dbReference type="GO" id="GO:0005829">
    <property type="term" value="C:cytosol"/>
    <property type="evidence" value="ECO:0007669"/>
    <property type="project" value="UniProtKB-ARBA"/>
</dbReference>
<gene>
    <name evidence="6" type="ORF">CcCBS67573_g03581</name>
</gene>
<evidence type="ECO:0000313" key="7">
    <source>
        <dbReference type="Proteomes" id="UP000320333"/>
    </source>
</evidence>
<dbReference type="PANTHER" id="PTHR22893">
    <property type="entry name" value="NADH OXIDOREDUCTASE-RELATED"/>
    <property type="match status" value="1"/>
</dbReference>